<gene>
    <name evidence="1" type="ORF">CPELLU_LOCUS19146</name>
</gene>
<dbReference type="EMBL" id="CAJVQA010043181">
    <property type="protein sequence ID" value="CAG8815543.1"/>
    <property type="molecule type" value="Genomic_DNA"/>
</dbReference>
<keyword evidence="2" id="KW-1185">Reference proteome</keyword>
<dbReference type="PANTHER" id="PTHR47839">
    <property type="entry name" value="DOMAIN PROTEIN, PUTATIVE (AFU_ORTHOLOGUE AFUA_6G04830)-RELATED"/>
    <property type="match status" value="1"/>
</dbReference>
<reference evidence="1" key="1">
    <citation type="submission" date="2021-06" db="EMBL/GenBank/DDBJ databases">
        <authorList>
            <person name="Kallberg Y."/>
            <person name="Tangrot J."/>
            <person name="Rosling A."/>
        </authorList>
    </citation>
    <scope>NUCLEOTIDE SEQUENCE</scope>
    <source>
        <strain evidence="1">FL966</strain>
    </source>
</reference>
<dbReference type="OrthoDB" id="2440470at2759"/>
<dbReference type="PANTHER" id="PTHR47839:SF1">
    <property type="entry name" value="DOMAIN PROTEIN, PUTATIVE (AFU_ORTHOLOGUE AFUA_6G04830)-RELATED"/>
    <property type="match status" value="1"/>
</dbReference>
<dbReference type="InterPro" id="IPR022155">
    <property type="entry name" value="DUF3684"/>
</dbReference>
<sequence>MPDPWTMTIFSDLNTTSPERMFHLKFVDIRNVQFEQIFIGFPTHQTNGCSSYMAARLIPTVEYEMSQLYKVYREIVGSNAKTDEATNSAMSGLKNELRMHFRNFTFKHSTPNSHVGQIIEFQILNYASQPLSIISIPEVQPQVGSNPSQNNYPVKLTPRTKNMQFSCRKCFNCDPNYIRPMFSSRKSDHLQSTSAPFAIYSDIRNGYINIVDFTPIHFFIRSRIVYNGNCEVTIMAKFQVID</sequence>
<evidence type="ECO:0000313" key="2">
    <source>
        <dbReference type="Proteomes" id="UP000789759"/>
    </source>
</evidence>
<evidence type="ECO:0000313" key="1">
    <source>
        <dbReference type="EMBL" id="CAG8815543.1"/>
    </source>
</evidence>
<dbReference type="Pfam" id="PF12449">
    <property type="entry name" value="DUF3684"/>
    <property type="match status" value="1"/>
</dbReference>
<accession>A0A9N9KA00</accession>
<comment type="caution">
    <text evidence="1">The sequence shown here is derived from an EMBL/GenBank/DDBJ whole genome shotgun (WGS) entry which is preliminary data.</text>
</comment>
<feature type="non-terminal residue" evidence="1">
    <location>
        <position position="1"/>
    </location>
</feature>
<dbReference type="Proteomes" id="UP000789759">
    <property type="component" value="Unassembled WGS sequence"/>
</dbReference>
<proteinExistence type="predicted"/>
<organism evidence="1 2">
    <name type="scientific">Cetraspora pellucida</name>
    <dbReference type="NCBI Taxonomy" id="1433469"/>
    <lineage>
        <taxon>Eukaryota</taxon>
        <taxon>Fungi</taxon>
        <taxon>Fungi incertae sedis</taxon>
        <taxon>Mucoromycota</taxon>
        <taxon>Glomeromycotina</taxon>
        <taxon>Glomeromycetes</taxon>
        <taxon>Diversisporales</taxon>
        <taxon>Gigasporaceae</taxon>
        <taxon>Cetraspora</taxon>
    </lineage>
</organism>
<protein>
    <submittedName>
        <fullName evidence="1">14157_t:CDS:1</fullName>
    </submittedName>
</protein>
<dbReference type="AlphaFoldDB" id="A0A9N9KA00"/>
<name>A0A9N9KA00_9GLOM</name>